<keyword evidence="1" id="KW-0805">Transcription regulation</keyword>
<dbReference type="Pfam" id="PF13305">
    <property type="entry name" value="TetR_C_33"/>
    <property type="match status" value="1"/>
</dbReference>
<dbReference type="SUPFAM" id="SSF46689">
    <property type="entry name" value="Homeodomain-like"/>
    <property type="match status" value="1"/>
</dbReference>
<comment type="caution">
    <text evidence="6">The sequence shown here is derived from an EMBL/GenBank/DDBJ whole genome shotgun (WGS) entry which is preliminary data.</text>
</comment>
<evidence type="ECO:0000256" key="4">
    <source>
        <dbReference type="PROSITE-ProRule" id="PRU00335"/>
    </source>
</evidence>
<dbReference type="InterPro" id="IPR036271">
    <property type="entry name" value="Tet_transcr_reg_TetR-rel_C_sf"/>
</dbReference>
<reference evidence="6 7" key="1">
    <citation type="submission" date="2020-06" db="EMBL/GenBank/DDBJ databases">
        <title>Actinokineospora xiongansis sp. nov., isolated from soil of Baiyangdian.</title>
        <authorList>
            <person name="Zhang X."/>
        </authorList>
    </citation>
    <scope>NUCLEOTIDE SEQUENCE [LARGE SCALE GENOMIC DNA]</scope>
    <source>
        <strain evidence="6 7">HBU206404</strain>
    </source>
</reference>
<evidence type="ECO:0000313" key="7">
    <source>
        <dbReference type="Proteomes" id="UP000734823"/>
    </source>
</evidence>
<accession>A0ABR7LCY4</accession>
<dbReference type="PANTHER" id="PTHR30055:SF234">
    <property type="entry name" value="HTH-TYPE TRANSCRIPTIONAL REGULATOR BETI"/>
    <property type="match status" value="1"/>
</dbReference>
<dbReference type="InterPro" id="IPR025996">
    <property type="entry name" value="MT1864/Rv1816-like_C"/>
</dbReference>
<dbReference type="Pfam" id="PF00440">
    <property type="entry name" value="TetR_N"/>
    <property type="match status" value="1"/>
</dbReference>
<sequence>MRRRLTAAAAGLVARHGVEALTARRVATTAGTSTMAVYTHFGSMETLVRSVVEEGFDRLERRFVAEGRHPDPVTHVAGLTAGYVEHARENPELFAVMFGTVPMGKYRSVSSEELAAGRRGTLDRAGAALQRCVETKRIRPTPGSALSFRWWTLVHGYVMLEGAGYVAQDRGVDRVLVPLLVDFFVGEGDDERRAEASISVIFGHARSPVGAGDQANATPDARLPQ</sequence>
<feature type="domain" description="HTH tetR-type" evidence="5">
    <location>
        <begin position="1"/>
        <end position="59"/>
    </location>
</feature>
<evidence type="ECO:0000313" key="6">
    <source>
        <dbReference type="EMBL" id="MBC6450246.1"/>
    </source>
</evidence>
<dbReference type="InterPro" id="IPR009057">
    <property type="entry name" value="Homeodomain-like_sf"/>
</dbReference>
<keyword evidence="7" id="KW-1185">Reference proteome</keyword>
<evidence type="ECO:0000259" key="5">
    <source>
        <dbReference type="PROSITE" id="PS50977"/>
    </source>
</evidence>
<name>A0ABR7LCY4_9PSEU</name>
<dbReference type="InterPro" id="IPR001647">
    <property type="entry name" value="HTH_TetR"/>
</dbReference>
<dbReference type="Proteomes" id="UP000734823">
    <property type="component" value="Unassembled WGS sequence"/>
</dbReference>
<feature type="DNA-binding region" description="H-T-H motif" evidence="4">
    <location>
        <begin position="22"/>
        <end position="41"/>
    </location>
</feature>
<evidence type="ECO:0000256" key="3">
    <source>
        <dbReference type="ARBA" id="ARBA00023163"/>
    </source>
</evidence>
<dbReference type="RefSeq" id="WP_187223351.1">
    <property type="nucleotide sequence ID" value="NZ_JABVED010000015.1"/>
</dbReference>
<gene>
    <name evidence="6" type="ORF">GPZ80_24110</name>
</gene>
<dbReference type="EMBL" id="JABVED010000015">
    <property type="protein sequence ID" value="MBC6450246.1"/>
    <property type="molecule type" value="Genomic_DNA"/>
</dbReference>
<proteinExistence type="predicted"/>
<protein>
    <submittedName>
        <fullName evidence="6">TetR/AcrR family transcriptional regulator</fullName>
    </submittedName>
</protein>
<dbReference type="PROSITE" id="PS50977">
    <property type="entry name" value="HTH_TETR_2"/>
    <property type="match status" value="1"/>
</dbReference>
<evidence type="ECO:0000256" key="2">
    <source>
        <dbReference type="ARBA" id="ARBA00023125"/>
    </source>
</evidence>
<dbReference type="SUPFAM" id="SSF48498">
    <property type="entry name" value="Tetracyclin repressor-like, C-terminal domain"/>
    <property type="match status" value="1"/>
</dbReference>
<organism evidence="6 7">
    <name type="scientific">Actinokineospora xionganensis</name>
    <dbReference type="NCBI Taxonomy" id="2684470"/>
    <lineage>
        <taxon>Bacteria</taxon>
        <taxon>Bacillati</taxon>
        <taxon>Actinomycetota</taxon>
        <taxon>Actinomycetes</taxon>
        <taxon>Pseudonocardiales</taxon>
        <taxon>Pseudonocardiaceae</taxon>
        <taxon>Actinokineospora</taxon>
    </lineage>
</organism>
<keyword evidence="3" id="KW-0804">Transcription</keyword>
<dbReference type="Gene3D" id="1.10.357.10">
    <property type="entry name" value="Tetracycline Repressor, domain 2"/>
    <property type="match status" value="1"/>
</dbReference>
<dbReference type="InterPro" id="IPR050109">
    <property type="entry name" value="HTH-type_TetR-like_transc_reg"/>
</dbReference>
<dbReference type="PANTHER" id="PTHR30055">
    <property type="entry name" value="HTH-TYPE TRANSCRIPTIONAL REGULATOR RUTR"/>
    <property type="match status" value="1"/>
</dbReference>
<keyword evidence="2 4" id="KW-0238">DNA-binding</keyword>
<evidence type="ECO:0000256" key="1">
    <source>
        <dbReference type="ARBA" id="ARBA00023015"/>
    </source>
</evidence>